<comment type="pathway">
    <text evidence="1">tRNA modification; archaeosine-tRNA biosynthesis.</text>
</comment>
<keyword evidence="7" id="KW-1185">Reference proteome</keyword>
<dbReference type="Pfam" id="PF01472">
    <property type="entry name" value="PUA"/>
    <property type="match status" value="1"/>
</dbReference>
<feature type="compositionally biased region" description="Basic and acidic residues" evidence="4">
    <location>
        <begin position="435"/>
        <end position="453"/>
    </location>
</feature>
<dbReference type="InterPro" id="IPR004521">
    <property type="entry name" value="Uncharacterised_CHP00451"/>
</dbReference>
<dbReference type="NCBIfam" id="TIGR00451">
    <property type="entry name" value="unchar_dom_2"/>
    <property type="match status" value="1"/>
</dbReference>
<feature type="region of interest" description="Disordered" evidence="4">
    <location>
        <begin position="435"/>
        <end position="460"/>
    </location>
</feature>
<feature type="compositionally biased region" description="Acidic residues" evidence="4">
    <location>
        <begin position="78"/>
        <end position="89"/>
    </location>
</feature>
<dbReference type="Gene3D" id="3.40.50.10630">
    <property type="entry name" value="Uracil-DNA glycosylase-like"/>
    <property type="match status" value="1"/>
</dbReference>
<gene>
    <name evidence="6" type="ordered locus">Maeo_1488</name>
</gene>
<dbReference type="SUPFAM" id="SSF51713">
    <property type="entry name" value="tRNA-guanine transglycosylase"/>
    <property type="match status" value="1"/>
</dbReference>
<dbReference type="PANTHER" id="PTHR46499:SF2">
    <property type="entry name" value="ARCHAEOSINE SYNTHASE"/>
    <property type="match status" value="1"/>
</dbReference>
<reference evidence="6" key="1">
    <citation type="submission" date="2007-06" db="EMBL/GenBank/DDBJ databases">
        <title>Complete sequence of Methanococcus aeolicus Nankai-3.</title>
        <authorList>
            <consortium name="US DOE Joint Genome Institute"/>
            <person name="Copeland A."/>
            <person name="Lucas S."/>
            <person name="Lapidus A."/>
            <person name="Barry K."/>
            <person name="Glavina del Rio T."/>
            <person name="Dalin E."/>
            <person name="Tice H."/>
            <person name="Pitluck S."/>
            <person name="Chain P."/>
            <person name="Malfatti S."/>
            <person name="Shin M."/>
            <person name="Vergez L."/>
            <person name="Schmutz J."/>
            <person name="Larimer F."/>
            <person name="Land M."/>
            <person name="Hauser L."/>
            <person name="Kyrpides N."/>
            <person name="Lykidis A."/>
            <person name="Sieprawska-Lupa M."/>
            <person name="Whitman W.B."/>
            <person name="Richardson P."/>
        </authorList>
    </citation>
    <scope>NUCLEOTIDE SEQUENCE [LARGE SCALE GENOMIC DNA]</scope>
    <source>
        <strain evidence="6">Nankai-3</strain>
    </source>
</reference>
<dbReference type="InterPro" id="IPR015947">
    <property type="entry name" value="PUA-like_sf"/>
</dbReference>
<dbReference type="PANTHER" id="PTHR46499">
    <property type="entry name" value="QUEUINE TRNA-RIBOSYLTRANSFERASE"/>
    <property type="match status" value="1"/>
</dbReference>
<evidence type="ECO:0000313" key="7">
    <source>
        <dbReference type="Proteomes" id="UP000001106"/>
    </source>
</evidence>
<dbReference type="GO" id="GO:0003723">
    <property type="term" value="F:RNA binding"/>
    <property type="evidence" value="ECO:0007669"/>
    <property type="project" value="InterPro"/>
</dbReference>
<proteinExistence type="inferred from homology"/>
<dbReference type="SUPFAM" id="SSF52141">
    <property type="entry name" value="Uracil-DNA glycosylase-like"/>
    <property type="match status" value="1"/>
</dbReference>
<name>A6UX42_META3</name>
<evidence type="ECO:0000313" key="6">
    <source>
        <dbReference type="EMBL" id="ABR57064.1"/>
    </source>
</evidence>
<dbReference type="HOGENOM" id="CLU_029831_0_0_2"/>
<dbReference type="EMBL" id="CP000743">
    <property type="protein sequence ID" value="ABR57064.1"/>
    <property type="molecule type" value="Genomic_DNA"/>
</dbReference>
<evidence type="ECO:0000256" key="3">
    <source>
        <dbReference type="ARBA" id="ARBA00022694"/>
    </source>
</evidence>
<sequence length="602" mass="68972">MLEPIYYNIGRSCKETYFKKDYDNKNINITPKLIDDNIIKNIKRPLLKIPFDAPEKVANYIFEQNKDKIKGTIKLSDNDNDNNDNNDNNDSDKDNNSINYYILNLGKYIEKINELTEELKNTDLIIIADGRRLINRKELLLISELRNIISPNTAIYFPTALPNEIPLLTYMGVDYFDNSSASYYASKGYKFTKNRIMETTIQFNELVEHNKSIIRELLEETKYCIKEGSLRNLVEETSISNPYLRGNYKRFNPDVRNIPLSSGKKIIVSIDETTIPEVKKYTERLGNYEAFTNIVVLLPCSSKKPYSFSKSHQYFVNAIRSSNTVVEEVVLTSPYGVVPRALEGIVNYDIPVVGSWSSEEIEFINRHLKTYLDNTDNKFGTISVIAHLPKHYYEILDKNLIEKYDIISTVEDDRPTTNNSLATLKDTLKEISADKYGIDNNKENNKNERDNKDNNAPVKANRPSIRKQVMHNYQQLAKFQFGSNFIPDDTVIKGRHKKFFAKINNKLTQICSLNYENGLFVLTYEGGKLLGKNKWVEVNFKAKKGSLFAPGFKDCDENISVGDEIVIIYEGEVIGVGRASMSGAEMKKAKNGALLNIRHCKK</sequence>
<dbReference type="InterPro" id="IPR036511">
    <property type="entry name" value="TGT-like_sf"/>
</dbReference>
<feature type="domain" description="PUA" evidence="5">
    <location>
        <begin position="534"/>
        <end position="602"/>
    </location>
</feature>
<feature type="region of interest" description="Disordered" evidence="4">
    <location>
        <begin position="72"/>
        <end position="93"/>
    </location>
</feature>
<evidence type="ECO:0000259" key="5">
    <source>
        <dbReference type="SMART" id="SM00359"/>
    </source>
</evidence>
<evidence type="ECO:0000256" key="1">
    <source>
        <dbReference type="ARBA" id="ARBA00005030"/>
    </source>
</evidence>
<dbReference type="Gene3D" id="2.30.130.10">
    <property type="entry name" value="PUA domain"/>
    <property type="match status" value="1"/>
</dbReference>
<dbReference type="Pfam" id="PF17884">
    <property type="entry name" value="DUF5591"/>
    <property type="match status" value="1"/>
</dbReference>
<dbReference type="PROSITE" id="PS50890">
    <property type="entry name" value="PUA"/>
    <property type="match status" value="1"/>
</dbReference>
<protein>
    <submittedName>
        <fullName evidence="6">PUA domain containing protein</fullName>
    </submittedName>
</protein>
<dbReference type="RefSeq" id="WP_011974196.1">
    <property type="nucleotide sequence ID" value="NC_009635.1"/>
</dbReference>
<dbReference type="OrthoDB" id="115061at2157"/>
<organism evidence="6 7">
    <name type="scientific">Methanococcus aeolicus (strain ATCC BAA-1280 / DSM 17508 / OCM 812 / Nankai-3)</name>
    <dbReference type="NCBI Taxonomy" id="419665"/>
    <lineage>
        <taxon>Archaea</taxon>
        <taxon>Methanobacteriati</taxon>
        <taxon>Methanobacteriota</taxon>
        <taxon>Methanomada group</taxon>
        <taxon>Methanococci</taxon>
        <taxon>Methanococcales</taxon>
        <taxon>Methanococcaceae</taxon>
        <taxon>Methanococcus</taxon>
    </lineage>
</organism>
<dbReference type="SUPFAM" id="SSF88802">
    <property type="entry name" value="Pre-PUA domain"/>
    <property type="match status" value="1"/>
</dbReference>
<dbReference type="KEGG" id="mae:Maeo_1488"/>
<dbReference type="AlphaFoldDB" id="A6UX42"/>
<dbReference type="SMART" id="SM00359">
    <property type="entry name" value="PUA"/>
    <property type="match status" value="1"/>
</dbReference>
<dbReference type="GO" id="GO:0005737">
    <property type="term" value="C:cytoplasm"/>
    <property type="evidence" value="ECO:0007669"/>
    <property type="project" value="TreeGrafter"/>
</dbReference>
<dbReference type="SUPFAM" id="SSF88697">
    <property type="entry name" value="PUA domain-like"/>
    <property type="match status" value="1"/>
</dbReference>
<dbReference type="CDD" id="cd21149">
    <property type="entry name" value="PUA_archaeosine_TGT"/>
    <property type="match status" value="1"/>
</dbReference>
<dbReference type="InterPro" id="IPR036895">
    <property type="entry name" value="Uracil-DNA_glycosylase-like_sf"/>
</dbReference>
<keyword evidence="3" id="KW-0819">tRNA processing</keyword>
<dbReference type="GO" id="GO:0002099">
    <property type="term" value="P:tRNA wobble guanine modification"/>
    <property type="evidence" value="ECO:0007669"/>
    <property type="project" value="TreeGrafter"/>
</dbReference>
<dbReference type="UniPathway" id="UPA00393"/>
<dbReference type="Proteomes" id="UP000001106">
    <property type="component" value="Chromosome"/>
</dbReference>
<comment type="similarity">
    <text evidence="2">Belongs to the archaeosine synthase type 1 family.</text>
</comment>
<evidence type="ECO:0000256" key="4">
    <source>
        <dbReference type="SAM" id="MobiDB-lite"/>
    </source>
</evidence>
<accession>A6UX42</accession>
<dbReference type="InterPro" id="IPR050076">
    <property type="entry name" value="ArchSynthase1/Queuine_TRR"/>
</dbReference>
<dbReference type="eggNOG" id="arCOG00990">
    <property type="taxonomic scope" value="Archaea"/>
</dbReference>
<dbReference type="GeneID" id="5326777"/>
<dbReference type="InterPro" id="IPR002478">
    <property type="entry name" value="PUA"/>
</dbReference>
<dbReference type="InterPro" id="IPR036974">
    <property type="entry name" value="PUA_sf"/>
</dbReference>
<dbReference type="STRING" id="419665.Maeo_1488"/>
<evidence type="ECO:0000256" key="2">
    <source>
        <dbReference type="ARBA" id="ARBA00008906"/>
    </source>
</evidence>
<dbReference type="InterPro" id="IPR040777">
    <property type="entry name" value="DUF5591"/>
</dbReference>